<keyword evidence="10" id="KW-0479">Metal-binding</keyword>
<keyword evidence="7" id="KW-0315">Glutamine amidotransferase</keyword>
<organism evidence="13 14">
    <name type="scientific">Verticillium dahliae (strain VdLs.17 / ATCC MYA-4575 / FGSC 10137)</name>
    <name type="common">Verticillium wilt</name>
    <dbReference type="NCBI Taxonomy" id="498257"/>
    <lineage>
        <taxon>Eukaryota</taxon>
        <taxon>Fungi</taxon>
        <taxon>Dikarya</taxon>
        <taxon>Ascomycota</taxon>
        <taxon>Pezizomycotina</taxon>
        <taxon>Sordariomycetes</taxon>
        <taxon>Hypocreomycetidae</taxon>
        <taxon>Glomerellales</taxon>
        <taxon>Plectosphaerellaceae</taxon>
        <taxon>Verticillium</taxon>
    </lineage>
</organism>
<evidence type="ECO:0000313" key="13">
    <source>
        <dbReference type="EMBL" id="EGY13446.1"/>
    </source>
</evidence>
<dbReference type="InterPro" id="IPR000836">
    <property type="entry name" value="PRTase_dom"/>
</dbReference>
<dbReference type="STRING" id="498257.G2WRE5"/>
<evidence type="ECO:0000256" key="6">
    <source>
        <dbReference type="ARBA" id="ARBA00022755"/>
    </source>
</evidence>
<keyword evidence="4 8" id="KW-0328">Glycosyltransferase</keyword>
<dbReference type="InterPro" id="IPR029057">
    <property type="entry name" value="PRTase-like"/>
</dbReference>
<reference evidence="13 14" key="1">
    <citation type="submission" date="2008-03" db="EMBL/GenBank/DDBJ databases">
        <title>The Genome Sequence of Verticillium dahliae VdLs.17.</title>
        <authorList>
            <consortium name="The Broad Institute Genome Sequencing Platform"/>
            <person name="Ma L.-J.J."/>
            <person name="Klosterman S.J."/>
            <person name="Subbarao K."/>
            <person name="Dobinson K."/>
            <person name="Veronese P."/>
            <person name="Kang S."/>
            <person name="Gold S.E."/>
            <person name="Young S."/>
            <person name="Jaffe D."/>
            <person name="Gnerre S."/>
            <person name="Berlin A."/>
            <person name="Heiman D."/>
            <person name="Hepburn T."/>
            <person name="Sykes S."/>
            <person name="Alvarado L."/>
            <person name="Kodira C.D."/>
            <person name="Lander E."/>
            <person name="Galagan J."/>
            <person name="Nusbaum C."/>
            <person name="Birren B."/>
        </authorList>
    </citation>
    <scope>NUCLEOTIDE SEQUENCE [LARGE SCALE GENOMIC DNA]</scope>
    <source>
        <strain evidence="14">VdLs.17 / ATCC MYA-4575 / FGSC 10137</strain>
    </source>
</reference>
<dbReference type="FunCoup" id="G2WRE5">
    <property type="interactions" value="691"/>
</dbReference>
<evidence type="ECO:0000256" key="10">
    <source>
        <dbReference type="PIRSR" id="PIRSR000485-2"/>
    </source>
</evidence>
<dbReference type="OMA" id="IRHFGVK"/>
<dbReference type="Gene3D" id="3.60.20.10">
    <property type="entry name" value="Glutamine Phosphoribosylpyrophosphate, subunit 1, domain 1"/>
    <property type="match status" value="1"/>
</dbReference>
<dbReference type="Pfam" id="PF13522">
    <property type="entry name" value="GATase_6"/>
    <property type="match status" value="1"/>
</dbReference>
<keyword evidence="10" id="KW-0460">Magnesium</keyword>
<dbReference type="Proteomes" id="UP000001611">
    <property type="component" value="Chromosome 2"/>
</dbReference>
<evidence type="ECO:0000256" key="3">
    <source>
        <dbReference type="ARBA" id="ARBA00011941"/>
    </source>
</evidence>
<dbReference type="OrthoDB" id="191723at2759"/>
<dbReference type="HOGENOM" id="CLU_022389_2_1_1"/>
<dbReference type="InterPro" id="IPR029055">
    <property type="entry name" value="Ntn_hydrolases_N"/>
</dbReference>
<feature type="domain" description="Glutamine amidotransferase type-2" evidence="12">
    <location>
        <begin position="2"/>
        <end position="244"/>
    </location>
</feature>
<dbReference type="Gene3D" id="3.40.50.2020">
    <property type="match status" value="1"/>
</dbReference>
<dbReference type="GeneID" id="20701591"/>
<dbReference type="eggNOG" id="KOG0572">
    <property type="taxonomic scope" value="Eukaryota"/>
</dbReference>
<dbReference type="PROSITE" id="PS51278">
    <property type="entry name" value="GATASE_TYPE_2"/>
    <property type="match status" value="1"/>
</dbReference>
<comment type="pathway">
    <text evidence="1 8">Purine metabolism; IMP biosynthesis via de novo pathway; N(1)-(5-phospho-D-ribosyl)glycinamide from 5-phospho-alpha-D-ribose 1-diphosphate: step 1/2.</text>
</comment>
<comment type="similarity">
    <text evidence="2 8">In the C-terminal section; belongs to the purine/pyrimidine phosphoribosyltransferase family.</text>
</comment>
<dbReference type="MEROPS" id="C44.001"/>
<dbReference type="SUPFAM" id="SSF56235">
    <property type="entry name" value="N-terminal nucleophile aminohydrolases (Ntn hydrolases)"/>
    <property type="match status" value="1"/>
</dbReference>
<sequence>MCGISAILLGDPEATSAVTDLHESLYYLQHRGQDAAGIAVCQGGRVSQCKGVGMASKVFDEGKRATTETMPGYMGISHLRYPTAGTQSASEAQPFFVNSPFGLSMSVNGNLVNAPELVKFLDNEARRHVNTDSDSELLLNIFAYALNELGKTRASVADVFTALREVYARCQGAFACTAMIAGFGILGFRDENGIRPLCLGSRPSETLEGATDYFLASESIALTQLGFKNIVDILPGQAVFIKKGGVPEFCQVVEMKSYTPDLFEYLYLSRADVDMDGISVHRSRQNMGLKLADRMRSVMGEKGIDEIDVVIPIPEVRMPRPRLRVTIRHTSNTAAASLATELRKPLSNAFVKNRYVYRTFIVPGQKARQKSVRRKLSPIASEFKGKVVCLVDDSIVRGTTSREIHGIDLADPRQLLAHERTLEEMTELIQCDTLVFQTLEDLKAACLEAADEKSQVRDFEVGVFCGHYKSPLPDDYLERSARWYESKSKKRKSTAMTKDGVEGGAFVVASSGPVNTPIPPEHSEDISIHNLARP</sequence>
<protein>
    <recommendedName>
        <fullName evidence="3 8">Amidophosphoribosyltransferase</fullName>
        <shortName evidence="8">ATase</shortName>
        <ecNumber evidence="3 8">2.4.2.14</ecNumber>
    </recommendedName>
    <alternativeName>
        <fullName evidence="8">Glutamine phosphoribosylpyrophosphate amidotransferase</fullName>
    </alternativeName>
</protein>
<keyword evidence="6 8" id="KW-0658">Purine biosynthesis</keyword>
<dbReference type="GO" id="GO:0046872">
    <property type="term" value="F:metal ion binding"/>
    <property type="evidence" value="ECO:0007669"/>
    <property type="project" value="UniProtKB-KW"/>
</dbReference>
<dbReference type="AlphaFoldDB" id="G2WRE5"/>
<dbReference type="PANTHER" id="PTHR11907">
    <property type="entry name" value="AMIDOPHOSPHORIBOSYLTRANSFERASE"/>
    <property type="match status" value="1"/>
</dbReference>
<evidence type="ECO:0000256" key="1">
    <source>
        <dbReference type="ARBA" id="ARBA00005209"/>
    </source>
</evidence>
<dbReference type="RefSeq" id="XP_009649800.1">
    <property type="nucleotide sequence ID" value="XM_009651505.1"/>
</dbReference>
<dbReference type="GO" id="GO:0046083">
    <property type="term" value="P:adenine metabolic process"/>
    <property type="evidence" value="ECO:0007669"/>
    <property type="project" value="EnsemblFungi"/>
</dbReference>
<dbReference type="InParanoid" id="G2WRE5"/>
<evidence type="ECO:0000256" key="11">
    <source>
        <dbReference type="SAM" id="MobiDB-lite"/>
    </source>
</evidence>
<evidence type="ECO:0000259" key="12">
    <source>
        <dbReference type="PROSITE" id="PS51278"/>
    </source>
</evidence>
<dbReference type="GO" id="GO:0009113">
    <property type="term" value="P:purine nucleobase biosynthetic process"/>
    <property type="evidence" value="ECO:0007669"/>
    <property type="project" value="InterPro"/>
</dbReference>
<evidence type="ECO:0000256" key="7">
    <source>
        <dbReference type="ARBA" id="ARBA00022962"/>
    </source>
</evidence>
<keyword evidence="14" id="KW-1185">Reference proteome</keyword>
<dbReference type="SUPFAM" id="SSF53271">
    <property type="entry name" value="PRTase-like"/>
    <property type="match status" value="1"/>
</dbReference>
<gene>
    <name evidence="13" type="ORF">VDAG_00128</name>
</gene>
<keyword evidence="5 8" id="KW-0808">Transferase</keyword>
<evidence type="ECO:0000256" key="4">
    <source>
        <dbReference type="ARBA" id="ARBA00022676"/>
    </source>
</evidence>
<accession>G2WRE5</accession>
<dbReference type="CDD" id="cd06223">
    <property type="entry name" value="PRTases_typeI"/>
    <property type="match status" value="1"/>
</dbReference>
<feature type="region of interest" description="Disordered" evidence="11">
    <location>
        <begin position="508"/>
        <end position="534"/>
    </location>
</feature>
<dbReference type="GO" id="GO:0004044">
    <property type="term" value="F:amidophosphoribosyltransferase activity"/>
    <property type="evidence" value="ECO:0007669"/>
    <property type="project" value="UniProtKB-EC"/>
</dbReference>
<dbReference type="InterPro" id="IPR005854">
    <property type="entry name" value="PurF"/>
</dbReference>
<dbReference type="PIRSF" id="PIRSF000485">
    <property type="entry name" value="Amd_phspho_trans"/>
    <property type="match status" value="1"/>
</dbReference>
<evidence type="ECO:0000313" key="14">
    <source>
        <dbReference type="Proteomes" id="UP000001611"/>
    </source>
</evidence>
<evidence type="ECO:0000256" key="5">
    <source>
        <dbReference type="ARBA" id="ARBA00022679"/>
    </source>
</evidence>
<feature type="binding site" evidence="10">
    <location>
        <position position="392"/>
    </location>
    <ligand>
        <name>Mg(2+)</name>
        <dbReference type="ChEBI" id="CHEBI:18420"/>
    </ligand>
</feature>
<dbReference type="GO" id="GO:0006189">
    <property type="term" value="P:'de novo' IMP biosynthetic process"/>
    <property type="evidence" value="ECO:0007669"/>
    <property type="project" value="UniProtKB-UniPathway"/>
</dbReference>
<dbReference type="EC" id="2.4.2.14" evidence="3 8"/>
<evidence type="ECO:0000256" key="9">
    <source>
        <dbReference type="PIRSR" id="PIRSR000485-1"/>
    </source>
</evidence>
<dbReference type="KEGG" id="vda:VDAG_00128"/>
<dbReference type="UniPathway" id="UPA00074">
    <property type="reaction ID" value="UER00124"/>
</dbReference>
<comment type="cofactor">
    <cofactor evidence="10">
        <name>Mg(2+)</name>
        <dbReference type="ChEBI" id="CHEBI:18420"/>
    </cofactor>
    <text evidence="10">Binds 1 Mg(2+) ion per subunit.</text>
</comment>
<name>G2WRE5_VERDV</name>
<comment type="catalytic activity">
    <reaction evidence="8">
        <text>5-phospho-beta-D-ribosylamine + L-glutamate + diphosphate = 5-phospho-alpha-D-ribose 1-diphosphate + L-glutamine + H2O</text>
        <dbReference type="Rhea" id="RHEA:14905"/>
        <dbReference type="ChEBI" id="CHEBI:15377"/>
        <dbReference type="ChEBI" id="CHEBI:29985"/>
        <dbReference type="ChEBI" id="CHEBI:33019"/>
        <dbReference type="ChEBI" id="CHEBI:58017"/>
        <dbReference type="ChEBI" id="CHEBI:58359"/>
        <dbReference type="ChEBI" id="CHEBI:58681"/>
        <dbReference type="EC" id="2.4.2.14"/>
    </reaction>
</comment>
<feature type="active site" description="Nucleophile" evidence="9">
    <location>
        <position position="2"/>
    </location>
</feature>
<evidence type="ECO:0000256" key="2">
    <source>
        <dbReference type="ARBA" id="ARBA00010138"/>
    </source>
</evidence>
<proteinExistence type="inferred from homology"/>
<dbReference type="InterPro" id="IPR017932">
    <property type="entry name" value="GATase_2_dom"/>
</dbReference>
<feature type="binding site" evidence="10">
    <location>
        <position position="330"/>
    </location>
    <ligand>
        <name>Mg(2+)</name>
        <dbReference type="ChEBI" id="CHEBI:18420"/>
    </ligand>
</feature>
<dbReference type="EMBL" id="DS572695">
    <property type="protein sequence ID" value="EGY13446.1"/>
    <property type="molecule type" value="Genomic_DNA"/>
</dbReference>
<evidence type="ECO:0000256" key="8">
    <source>
        <dbReference type="PIRNR" id="PIRNR000485"/>
    </source>
</evidence>
<feature type="binding site" evidence="10">
    <location>
        <position position="393"/>
    </location>
    <ligand>
        <name>Mg(2+)</name>
        <dbReference type="ChEBI" id="CHEBI:18420"/>
    </ligand>
</feature>